<dbReference type="Gene3D" id="3.40.50.1010">
    <property type="entry name" value="5'-nuclease"/>
    <property type="match status" value="1"/>
</dbReference>
<evidence type="ECO:0000313" key="5">
    <source>
        <dbReference type="Proteomes" id="UP001374535"/>
    </source>
</evidence>
<keyword evidence="5" id="KW-1185">Reference proteome</keyword>
<dbReference type="PROSITE" id="PS50157">
    <property type="entry name" value="ZINC_FINGER_C2H2_2"/>
    <property type="match status" value="1"/>
</dbReference>
<evidence type="ECO:0000256" key="1">
    <source>
        <dbReference type="PROSITE-ProRule" id="PRU00042"/>
    </source>
</evidence>
<proteinExistence type="predicted"/>
<dbReference type="GO" id="GO:0008270">
    <property type="term" value="F:zinc ion binding"/>
    <property type="evidence" value="ECO:0007669"/>
    <property type="project" value="UniProtKB-KW"/>
</dbReference>
<name>A0AAQ3RE83_VIGMU</name>
<dbReference type="AlphaFoldDB" id="A0AAQ3RE83"/>
<dbReference type="Proteomes" id="UP001374535">
    <property type="component" value="Chromosome 11"/>
</dbReference>
<keyword evidence="1" id="KW-0479">Metal-binding</keyword>
<dbReference type="EMBL" id="CP144690">
    <property type="protein sequence ID" value="WVY89758.1"/>
    <property type="molecule type" value="Genomic_DNA"/>
</dbReference>
<dbReference type="PANTHER" id="PTHR35744:SF2">
    <property type="entry name" value="OS06G0166200 PROTEIN"/>
    <property type="match status" value="1"/>
</dbReference>
<keyword evidence="1" id="KW-0863">Zinc-finger</keyword>
<feature type="region of interest" description="Disordered" evidence="2">
    <location>
        <begin position="393"/>
        <end position="457"/>
    </location>
</feature>
<reference evidence="4 5" key="1">
    <citation type="journal article" date="2023" name="Life. Sci Alliance">
        <title>Evolutionary insights into 3D genome organization and epigenetic landscape of Vigna mungo.</title>
        <authorList>
            <person name="Junaid A."/>
            <person name="Singh B."/>
            <person name="Bhatia S."/>
        </authorList>
    </citation>
    <scope>NUCLEOTIDE SEQUENCE [LARGE SCALE GENOMIC DNA]</scope>
    <source>
        <strain evidence="4">Urdbean</strain>
    </source>
</reference>
<keyword evidence="1" id="KW-0862">Zinc</keyword>
<evidence type="ECO:0000256" key="2">
    <source>
        <dbReference type="SAM" id="MobiDB-lite"/>
    </source>
</evidence>
<organism evidence="4 5">
    <name type="scientific">Vigna mungo</name>
    <name type="common">Black gram</name>
    <name type="synonym">Phaseolus mungo</name>
    <dbReference type="NCBI Taxonomy" id="3915"/>
    <lineage>
        <taxon>Eukaryota</taxon>
        <taxon>Viridiplantae</taxon>
        <taxon>Streptophyta</taxon>
        <taxon>Embryophyta</taxon>
        <taxon>Tracheophyta</taxon>
        <taxon>Spermatophyta</taxon>
        <taxon>Magnoliopsida</taxon>
        <taxon>eudicotyledons</taxon>
        <taxon>Gunneridae</taxon>
        <taxon>Pentapetalae</taxon>
        <taxon>rosids</taxon>
        <taxon>fabids</taxon>
        <taxon>Fabales</taxon>
        <taxon>Fabaceae</taxon>
        <taxon>Papilionoideae</taxon>
        <taxon>50 kb inversion clade</taxon>
        <taxon>NPAAA clade</taxon>
        <taxon>indigoferoid/millettioid clade</taxon>
        <taxon>Phaseoleae</taxon>
        <taxon>Vigna</taxon>
    </lineage>
</organism>
<protein>
    <recommendedName>
        <fullName evidence="3">C2H2-type domain-containing protein</fullName>
    </recommendedName>
</protein>
<gene>
    <name evidence="4" type="ORF">V8G54_035272</name>
</gene>
<accession>A0AAQ3RE83</accession>
<feature type="domain" description="C2H2-type" evidence="3">
    <location>
        <begin position="217"/>
        <end position="245"/>
    </location>
</feature>
<feature type="compositionally biased region" description="Acidic residues" evidence="2">
    <location>
        <begin position="430"/>
        <end position="457"/>
    </location>
</feature>
<evidence type="ECO:0000259" key="3">
    <source>
        <dbReference type="PROSITE" id="PS50157"/>
    </source>
</evidence>
<dbReference type="PROSITE" id="PS00028">
    <property type="entry name" value="ZINC_FINGER_C2H2_1"/>
    <property type="match status" value="1"/>
</dbReference>
<sequence>MNEQNKSDKLRCHGLLCVAEGYGDERKTNWISEEGGLSRDDRENVGVRETKEKGLRGMREDGVHLGRMGCMKEHEAAHKEPNKKYLCSERRRAKMKRKKEKRHVASNKHLSQRYPRIQCCCIEIDMVKNSQGIYAPKSDKVVVLWDLDNKPPRGPPYNAAVSLKTLASRFGEVTDFSAYANRHAFVHLPQWVLHERRERRNLDILERKGVVTPSEPYTCGVCGRKCKTHMDLKKHFKQLHQREREKKLNRLKSLKGKKKRDRFKERFLRGNHKYNEAARTLLVPKVGYGLAAELRRAGVFVKTVEDKPQAADWALKRQMVHSMSRGIDWLFLVSDDSDFSEMLRRAREADLGTVVVGDWDRALGRHADLWVPWSGVENGEVELVPEMKKRREHGFQNDDDDDDDHHDRGDWGGLNEDEELGQEFMLLRSEDEDEDAGNYYYDDDEEEEEEEDGLYIF</sequence>
<dbReference type="PANTHER" id="PTHR35744">
    <property type="entry name" value="C2H2-TYPE DOMAIN-CONTAINING PROTEIN"/>
    <property type="match status" value="1"/>
</dbReference>
<dbReference type="InterPro" id="IPR013087">
    <property type="entry name" value="Znf_C2H2_type"/>
</dbReference>
<dbReference type="CDD" id="cd18725">
    <property type="entry name" value="PIN_LabA-like"/>
    <property type="match status" value="1"/>
</dbReference>
<evidence type="ECO:0000313" key="4">
    <source>
        <dbReference type="EMBL" id="WVY89758.1"/>
    </source>
</evidence>